<evidence type="ECO:0000256" key="2">
    <source>
        <dbReference type="SAM" id="Phobius"/>
    </source>
</evidence>
<protein>
    <submittedName>
        <fullName evidence="3">Uncharacterized protein</fullName>
    </submittedName>
</protein>
<feature type="compositionally biased region" description="Low complexity" evidence="1">
    <location>
        <begin position="266"/>
        <end position="277"/>
    </location>
</feature>
<evidence type="ECO:0000256" key="1">
    <source>
        <dbReference type="SAM" id="MobiDB-lite"/>
    </source>
</evidence>
<sequence length="504" mass="55648">MNSSSGSTSFHTPSPQDNSVSTDSEESFLMKQLNKSQMFNSSDSSNYNSSSSSNPHNSSNRRSMFRESYIDEDGALRSFSVYQDVIDESGNDSTRDISLSGLSSFSMRHVQREQQQTHEPNNSNILADLDSNSRIYSAKGHGVSRSGSLREFHLRKKHSQAVKDHSSSSNSGDSVRNSRESLVQGIRQPVSQSSSESERSRPSQAPQVQIPRIPTPEFAAPLPPTTSSGAVEDATGTVVEIHDISVDNLRLLREIHDGKAPRKDSSSGGRSSKSLRSITQDSIRQLEETRRRQRGTPHLIQIQNAERIAIQKAGTPQPVVVKSEAYSGIVPSIHSPTSPLSHDMAFEPNQLRDGSFQRKPTPFKAREMHLKPKRDEPSGLERPSSASASSMDDDAASNDRLLNEKGDDYPSDNSVLQRIRYDRELQSISTARTKARNRWFIVIYLIAFIIPPLFFFLGFGLLDDAIGHTTHIKRYTSLGTGVLWLLIAFAMIGVGFGVGISQAS</sequence>
<organism evidence="3 4">
    <name type="scientific">Cyberlindnera jadinii (strain ATCC 18201 / CBS 1600 / BCRC 20928 / JCM 3617 / NBRC 0987 / NRRL Y-1542)</name>
    <name type="common">Torula yeast</name>
    <name type="synonym">Candida utilis</name>
    <dbReference type="NCBI Taxonomy" id="983966"/>
    <lineage>
        <taxon>Eukaryota</taxon>
        <taxon>Fungi</taxon>
        <taxon>Dikarya</taxon>
        <taxon>Ascomycota</taxon>
        <taxon>Saccharomycotina</taxon>
        <taxon>Saccharomycetes</taxon>
        <taxon>Phaffomycetales</taxon>
        <taxon>Phaffomycetaceae</taxon>
        <taxon>Cyberlindnera</taxon>
    </lineage>
</organism>
<feature type="region of interest" description="Disordered" evidence="1">
    <location>
        <begin position="154"/>
        <end position="231"/>
    </location>
</feature>
<dbReference type="EMBL" id="CDQK01000005">
    <property type="protein sequence ID" value="CEP24117.1"/>
    <property type="molecule type" value="Genomic_DNA"/>
</dbReference>
<reference evidence="4" key="1">
    <citation type="journal article" date="2015" name="J. Biotechnol.">
        <title>The structure of the Cyberlindnera jadinii genome and its relation to Candida utilis analyzed by the occurrence of single nucleotide polymorphisms.</title>
        <authorList>
            <person name="Rupp O."/>
            <person name="Brinkrolf K."/>
            <person name="Buerth C."/>
            <person name="Kunigo M."/>
            <person name="Schneider J."/>
            <person name="Jaenicke S."/>
            <person name="Goesmann A."/>
            <person name="Puehler A."/>
            <person name="Jaeger K.-E."/>
            <person name="Ernst J.F."/>
        </authorList>
    </citation>
    <scope>NUCLEOTIDE SEQUENCE [LARGE SCALE GENOMIC DNA]</scope>
    <source>
        <strain evidence="4">ATCC 18201 / CBS 1600 / BCRC 20928 / JCM 3617 / NBRC 0987 / NRRL Y-1542</strain>
    </source>
</reference>
<dbReference type="Proteomes" id="UP000038830">
    <property type="component" value="Unassembled WGS sequence"/>
</dbReference>
<name>A0A0H5C804_CYBJN</name>
<feature type="transmembrane region" description="Helical" evidence="2">
    <location>
        <begin position="439"/>
        <end position="462"/>
    </location>
</feature>
<keyword evidence="2" id="KW-1133">Transmembrane helix</keyword>
<feature type="compositionally biased region" description="Polar residues" evidence="1">
    <location>
        <begin position="117"/>
        <end position="130"/>
    </location>
</feature>
<feature type="compositionally biased region" description="Basic and acidic residues" evidence="1">
    <location>
        <begin position="364"/>
        <end position="379"/>
    </location>
</feature>
<feature type="region of interest" description="Disordered" evidence="1">
    <location>
        <begin position="106"/>
        <end position="130"/>
    </location>
</feature>
<proteinExistence type="predicted"/>
<feature type="region of interest" description="Disordered" evidence="1">
    <location>
        <begin position="1"/>
        <end position="66"/>
    </location>
</feature>
<keyword evidence="2" id="KW-0472">Membrane</keyword>
<gene>
    <name evidence="3" type="ORF">BN1211_4837</name>
</gene>
<evidence type="ECO:0000313" key="3">
    <source>
        <dbReference type="EMBL" id="CEP24117.1"/>
    </source>
</evidence>
<evidence type="ECO:0000313" key="4">
    <source>
        <dbReference type="Proteomes" id="UP000038830"/>
    </source>
</evidence>
<keyword evidence="2" id="KW-0812">Transmembrane</keyword>
<feature type="transmembrane region" description="Helical" evidence="2">
    <location>
        <begin position="482"/>
        <end position="500"/>
    </location>
</feature>
<dbReference type="AlphaFoldDB" id="A0A0H5C804"/>
<feature type="region of interest" description="Disordered" evidence="1">
    <location>
        <begin position="351"/>
        <end position="409"/>
    </location>
</feature>
<feature type="compositionally biased region" description="Low complexity" evidence="1">
    <location>
        <begin position="1"/>
        <end position="15"/>
    </location>
</feature>
<accession>A0A0H5C804</accession>
<feature type="region of interest" description="Disordered" evidence="1">
    <location>
        <begin position="257"/>
        <end position="282"/>
    </location>
</feature>
<feature type="compositionally biased region" description="Low complexity" evidence="1">
    <location>
        <begin position="40"/>
        <end position="62"/>
    </location>
</feature>